<dbReference type="CDD" id="cd10933">
    <property type="entry name" value="CE4_u9"/>
    <property type="match status" value="1"/>
</dbReference>
<evidence type="ECO:0000313" key="1">
    <source>
        <dbReference type="EMBL" id="MXP48415.1"/>
    </source>
</evidence>
<proteinExistence type="predicted"/>
<dbReference type="OrthoDB" id="7419255at2"/>
<dbReference type="SUPFAM" id="SSF88713">
    <property type="entry name" value="Glycoside hydrolase/deacetylase"/>
    <property type="match status" value="1"/>
</dbReference>
<dbReference type="Proteomes" id="UP000471435">
    <property type="component" value="Unassembled WGS sequence"/>
</dbReference>
<gene>
    <name evidence="1" type="ORF">GRI43_13560</name>
</gene>
<keyword evidence="2" id="KW-1185">Reference proteome</keyword>
<dbReference type="InterPro" id="IPR011330">
    <property type="entry name" value="Glyco_hydro/deAcase_b/a-brl"/>
</dbReference>
<organism evidence="1 2">
    <name type="scientific">Pontixanthobacter luteolus</name>
    <dbReference type="NCBI Taxonomy" id="295089"/>
    <lineage>
        <taxon>Bacteria</taxon>
        <taxon>Pseudomonadati</taxon>
        <taxon>Pseudomonadota</taxon>
        <taxon>Alphaproteobacteria</taxon>
        <taxon>Sphingomonadales</taxon>
        <taxon>Erythrobacteraceae</taxon>
        <taxon>Pontixanthobacter</taxon>
    </lineage>
</organism>
<accession>A0A6I4V3V4</accession>
<evidence type="ECO:0000313" key="2">
    <source>
        <dbReference type="Proteomes" id="UP000471435"/>
    </source>
</evidence>
<dbReference type="AlphaFoldDB" id="A0A6I4V3V4"/>
<name>A0A6I4V3V4_9SPHN</name>
<reference evidence="1 2" key="1">
    <citation type="submission" date="2019-12" db="EMBL/GenBank/DDBJ databases">
        <title>Genomic-based taxomic classification of the family Erythrobacteraceae.</title>
        <authorList>
            <person name="Xu L."/>
        </authorList>
    </citation>
    <scope>NUCLEOTIDE SEQUENCE [LARGE SCALE GENOMIC DNA]</scope>
    <source>
        <strain evidence="1 2">SW-109</strain>
    </source>
</reference>
<protein>
    <submittedName>
        <fullName evidence="1">Polysaccharide deacetylase family protein</fullName>
    </submittedName>
</protein>
<sequence length="324" mass="35027">MTAVYITIDTEYSAGFAKAEGVHLREENFARSIACDTPTGSVGTTYQMDVFDAHGLRGVFFVDPMPALVWGIESITDIVEPILMRGHDVQLHVHTEWLELAGDANPVGSRTGDNIADFEFEDQLAILDYARDVLVAAGAPPPTAFRAGNYGANDVTLRALSELGIGYDTSHPPGIPDGACEISLSSNDRQPLEHEGVIAVPIGCVANFGQDYRHAQITALSAWELLAAIRHAKANGFPSYTVVSHSFELLSRDRSQINHIIQKRFERFCAGLEAMPGVYSATFTGTPPQPATTIDPDAILPLSEVRSGLRLAEQALANLMYGTN</sequence>
<dbReference type="EMBL" id="WTYP01000002">
    <property type="protein sequence ID" value="MXP48415.1"/>
    <property type="molecule type" value="Genomic_DNA"/>
</dbReference>
<dbReference type="RefSeq" id="WP_160731600.1">
    <property type="nucleotide sequence ID" value="NZ_WTYP01000002.1"/>
</dbReference>
<dbReference type="GO" id="GO:0005975">
    <property type="term" value="P:carbohydrate metabolic process"/>
    <property type="evidence" value="ECO:0007669"/>
    <property type="project" value="InterPro"/>
</dbReference>
<dbReference type="Gene3D" id="3.20.20.370">
    <property type="entry name" value="Glycoside hydrolase/deacetylase"/>
    <property type="match status" value="1"/>
</dbReference>
<comment type="caution">
    <text evidence="1">The sequence shown here is derived from an EMBL/GenBank/DDBJ whole genome shotgun (WGS) entry which is preliminary data.</text>
</comment>